<sequence>MNDATVNAILAVVFVAAGLACFPAVTDYSTDTCWLFVGVGAFNFVAFGYRTIRG</sequence>
<dbReference type="AlphaFoldDB" id="U2YTD7"/>
<reference evidence="2 3" key="1">
    <citation type="submission" date="2013-09" db="EMBL/GenBank/DDBJ databases">
        <title>Whole genome sequencing of Halarchaeum acidiphilum strain MH1-52-1.</title>
        <authorList>
            <person name="Shimane Y."/>
            <person name="Minegishi H."/>
            <person name="Nishi S."/>
            <person name="Echigo A."/>
            <person name="Shuto A."/>
            <person name="Konishi M."/>
            <person name="Ito T."/>
            <person name="Ohkuma M."/>
            <person name="Ohta Y."/>
            <person name="Nagano Y."/>
            <person name="Tsubouchi T."/>
            <person name="Mori K."/>
            <person name="Usui K."/>
            <person name="Kamekura M."/>
            <person name="Usami R."/>
            <person name="Takaki Y."/>
            <person name="Hatada Y."/>
        </authorList>
    </citation>
    <scope>NUCLEOTIDE SEQUENCE [LARGE SCALE GENOMIC DNA]</scope>
    <source>
        <strain evidence="2 3">JCM 16109</strain>
    </source>
</reference>
<evidence type="ECO:0000313" key="2">
    <source>
        <dbReference type="EMBL" id="GAD52275.1"/>
    </source>
</evidence>
<keyword evidence="1" id="KW-0472">Membrane</keyword>
<accession>U2YTD7</accession>
<dbReference type="RefSeq" id="WP_021779990.1">
    <property type="nucleotide sequence ID" value="NZ_BATA01000018.1"/>
</dbReference>
<organism evidence="2 3">
    <name type="scientific">Halarchaeum acidiphilum MH1-52-1</name>
    <dbReference type="NCBI Taxonomy" id="1261545"/>
    <lineage>
        <taxon>Archaea</taxon>
        <taxon>Methanobacteriati</taxon>
        <taxon>Methanobacteriota</taxon>
        <taxon>Stenosarchaea group</taxon>
        <taxon>Halobacteria</taxon>
        <taxon>Halobacteriales</taxon>
        <taxon>Halobacteriaceae</taxon>
    </lineage>
</organism>
<dbReference type="Proteomes" id="UP000016986">
    <property type="component" value="Unassembled WGS sequence"/>
</dbReference>
<name>U2YTD7_9EURY</name>
<comment type="caution">
    <text evidence="2">The sequence shown here is derived from an EMBL/GenBank/DDBJ whole genome shotgun (WGS) entry which is preliminary data.</text>
</comment>
<keyword evidence="3" id="KW-1185">Reference proteome</keyword>
<proteinExistence type="predicted"/>
<evidence type="ECO:0000313" key="3">
    <source>
        <dbReference type="Proteomes" id="UP000016986"/>
    </source>
</evidence>
<protein>
    <submittedName>
        <fullName evidence="2">Uncharacterized protein</fullName>
    </submittedName>
</protein>
<evidence type="ECO:0000256" key="1">
    <source>
        <dbReference type="SAM" id="Phobius"/>
    </source>
</evidence>
<keyword evidence="1" id="KW-1133">Transmembrane helix</keyword>
<dbReference type="EMBL" id="BATA01000018">
    <property type="protein sequence ID" value="GAD52275.1"/>
    <property type="molecule type" value="Genomic_DNA"/>
</dbReference>
<feature type="transmembrane region" description="Helical" evidence="1">
    <location>
        <begin position="33"/>
        <end position="52"/>
    </location>
</feature>
<gene>
    <name evidence="2" type="ORF">MBEHAL_1035</name>
</gene>
<keyword evidence="1" id="KW-0812">Transmembrane</keyword>